<feature type="compositionally biased region" description="Basic and acidic residues" evidence="1">
    <location>
        <begin position="238"/>
        <end position="247"/>
    </location>
</feature>
<gene>
    <name evidence="2" type="ORF">LSALG_LOCUS25407</name>
</gene>
<reference evidence="2" key="1">
    <citation type="submission" date="2023-04" db="EMBL/GenBank/DDBJ databases">
        <authorList>
            <person name="Vijverberg K."/>
            <person name="Xiong W."/>
            <person name="Schranz E."/>
        </authorList>
    </citation>
    <scope>NUCLEOTIDE SEQUENCE</scope>
</reference>
<evidence type="ECO:0000313" key="2">
    <source>
        <dbReference type="EMBL" id="CAI9285963.1"/>
    </source>
</evidence>
<evidence type="ECO:0000256" key="1">
    <source>
        <dbReference type="SAM" id="MobiDB-lite"/>
    </source>
</evidence>
<feature type="compositionally biased region" description="Basic and acidic residues" evidence="1">
    <location>
        <begin position="194"/>
        <end position="207"/>
    </location>
</feature>
<accession>A0AA35Z5E0</accession>
<feature type="region of interest" description="Disordered" evidence="1">
    <location>
        <begin position="181"/>
        <end position="207"/>
    </location>
</feature>
<evidence type="ECO:0000313" key="3">
    <source>
        <dbReference type="Proteomes" id="UP001177003"/>
    </source>
</evidence>
<dbReference type="AlphaFoldDB" id="A0AA35Z5E0"/>
<proteinExistence type="predicted"/>
<keyword evidence="3" id="KW-1185">Reference proteome</keyword>
<name>A0AA35Z5E0_LACSI</name>
<organism evidence="2 3">
    <name type="scientific">Lactuca saligna</name>
    <name type="common">Willowleaf lettuce</name>
    <dbReference type="NCBI Taxonomy" id="75948"/>
    <lineage>
        <taxon>Eukaryota</taxon>
        <taxon>Viridiplantae</taxon>
        <taxon>Streptophyta</taxon>
        <taxon>Embryophyta</taxon>
        <taxon>Tracheophyta</taxon>
        <taxon>Spermatophyta</taxon>
        <taxon>Magnoliopsida</taxon>
        <taxon>eudicotyledons</taxon>
        <taxon>Gunneridae</taxon>
        <taxon>Pentapetalae</taxon>
        <taxon>asterids</taxon>
        <taxon>campanulids</taxon>
        <taxon>Asterales</taxon>
        <taxon>Asteraceae</taxon>
        <taxon>Cichorioideae</taxon>
        <taxon>Cichorieae</taxon>
        <taxon>Lactucinae</taxon>
        <taxon>Lactuca</taxon>
    </lineage>
</organism>
<feature type="region of interest" description="Disordered" evidence="1">
    <location>
        <begin position="223"/>
        <end position="247"/>
    </location>
</feature>
<dbReference type="Proteomes" id="UP001177003">
    <property type="component" value="Chromosome 5"/>
</dbReference>
<dbReference type="EMBL" id="OX465081">
    <property type="protein sequence ID" value="CAI9285963.1"/>
    <property type="molecule type" value="Genomic_DNA"/>
</dbReference>
<sequence>MMENVEKQQAEWLKIHAENFEYEIKKLRAVAKERHEIFVDQLEKSHYVPHGKVDIVADAISNIKESVLQASLSNQSSVSQEASTHMISSIEANLKKELAPILELVLILLTNAPPAKQVPQGGEKGCRGVGSSKVVDKGAVVGKVISTQISTSLPVSLITTFTTTTTRPILKGIVIGESVGGLVSSSKPPPSKESQGDKGKGVKITLSEEEKKKKLKMEIERQTQINSILRQRQNDPPGLHKGDPNKL</sequence>
<protein>
    <submittedName>
        <fullName evidence="2">Uncharacterized protein</fullName>
    </submittedName>
</protein>